<proteinExistence type="inferred from homology"/>
<evidence type="ECO:0000256" key="2">
    <source>
        <dbReference type="ARBA" id="ARBA00012323"/>
    </source>
</evidence>
<protein>
    <recommendedName>
        <fullName evidence="3">Glucokinase</fullName>
        <ecNumber evidence="2">2.7.1.2</ecNumber>
    </recommendedName>
    <alternativeName>
        <fullName evidence="8">Glucose kinase</fullName>
    </alternativeName>
</protein>
<dbReference type="Gene3D" id="3.30.420.40">
    <property type="match status" value="2"/>
</dbReference>
<dbReference type="PANTHER" id="PTHR18964">
    <property type="entry name" value="ROK (REPRESSOR, ORF, KINASE) FAMILY"/>
    <property type="match status" value="1"/>
</dbReference>
<evidence type="ECO:0000256" key="1">
    <source>
        <dbReference type="ARBA" id="ARBA00006479"/>
    </source>
</evidence>
<sequence>MREIAVGIDLGGTKIATGAVDDNGTLLARTELPTLAREGPVRVIQRMKESVYGVLQKLSLSLTDIAGIGIGVPGPMDARRGVVKNPPNLPGWDDVPLLSIMQEEFNIRICLENDANAAALGENLFGAGKGIENLVYITVSTGIGGGVIAEGRLLRGDGGNAAEIGHITINFEGPVCGCGNKGCFEAYASGTAMARFAKEGILSGRKTILRSFYEKEEVKAEHIFAAAKEGDEFAMELVEREGFYLGVGLASVVNAYNPKRIAIGGGLTKEWDMFYQKMIEVMRKRALTVNVARLEVVKATLGSDVGIIGAASLIFQKEKPM</sequence>
<dbReference type="GO" id="GO:0005524">
    <property type="term" value="F:ATP binding"/>
    <property type="evidence" value="ECO:0007669"/>
    <property type="project" value="UniProtKB-KW"/>
</dbReference>
<evidence type="ECO:0000256" key="7">
    <source>
        <dbReference type="ARBA" id="ARBA00022840"/>
    </source>
</evidence>
<keyword evidence="7" id="KW-0067">ATP-binding</keyword>
<dbReference type="InterPro" id="IPR043129">
    <property type="entry name" value="ATPase_NBD"/>
</dbReference>
<dbReference type="GO" id="GO:0004340">
    <property type="term" value="F:glucokinase activity"/>
    <property type="evidence" value="ECO:0007669"/>
    <property type="project" value="UniProtKB-EC"/>
</dbReference>
<dbReference type="STRING" id="447595.SAMN05660826_00631"/>
<gene>
    <name evidence="9" type="ORF">SAMN05660826_00631</name>
</gene>
<dbReference type="RefSeq" id="WP_073254542.1">
    <property type="nucleotide sequence ID" value="NZ_FRCR01000003.1"/>
</dbReference>
<dbReference type="AlphaFoldDB" id="A0A1M7HG75"/>
<evidence type="ECO:0000313" key="10">
    <source>
        <dbReference type="Proteomes" id="UP000184375"/>
    </source>
</evidence>
<organism evidence="9 10">
    <name type="scientific">Caldanaerovirga acetigignens</name>
    <dbReference type="NCBI Taxonomy" id="447595"/>
    <lineage>
        <taxon>Bacteria</taxon>
        <taxon>Bacillati</taxon>
        <taxon>Bacillota</taxon>
        <taxon>Clostridia</taxon>
        <taxon>Thermosediminibacterales</taxon>
        <taxon>Thermosediminibacteraceae</taxon>
        <taxon>Caldanaerovirga</taxon>
    </lineage>
</organism>
<evidence type="ECO:0000256" key="8">
    <source>
        <dbReference type="ARBA" id="ARBA00032386"/>
    </source>
</evidence>
<dbReference type="GO" id="GO:0005737">
    <property type="term" value="C:cytoplasm"/>
    <property type="evidence" value="ECO:0007669"/>
    <property type="project" value="InterPro"/>
</dbReference>
<evidence type="ECO:0000256" key="3">
    <source>
        <dbReference type="ARBA" id="ARBA00014701"/>
    </source>
</evidence>
<evidence type="ECO:0000256" key="5">
    <source>
        <dbReference type="ARBA" id="ARBA00022741"/>
    </source>
</evidence>
<dbReference type="CDD" id="cd24076">
    <property type="entry name" value="ASKHA_ATPase_ROK_BsXylR-like"/>
    <property type="match status" value="1"/>
</dbReference>
<dbReference type="Proteomes" id="UP000184375">
    <property type="component" value="Unassembled WGS sequence"/>
</dbReference>
<dbReference type="OrthoDB" id="9810372at2"/>
<evidence type="ECO:0000313" key="9">
    <source>
        <dbReference type="EMBL" id="SHM27343.1"/>
    </source>
</evidence>
<dbReference type="InterPro" id="IPR049874">
    <property type="entry name" value="ROK_cs"/>
</dbReference>
<accession>A0A1M7HG75</accession>
<name>A0A1M7HG75_9FIRM</name>
<dbReference type="SUPFAM" id="SSF53067">
    <property type="entry name" value="Actin-like ATPase domain"/>
    <property type="match status" value="1"/>
</dbReference>
<evidence type="ECO:0000256" key="6">
    <source>
        <dbReference type="ARBA" id="ARBA00022777"/>
    </source>
</evidence>
<comment type="similarity">
    <text evidence="1">Belongs to the ROK (NagC/XylR) family.</text>
</comment>
<keyword evidence="4" id="KW-0808">Transferase</keyword>
<keyword evidence="5" id="KW-0547">Nucleotide-binding</keyword>
<keyword evidence="10" id="KW-1185">Reference proteome</keyword>
<dbReference type="PANTHER" id="PTHR18964:SF149">
    <property type="entry name" value="BIFUNCTIONAL UDP-N-ACETYLGLUCOSAMINE 2-EPIMERASE_N-ACETYLMANNOSAMINE KINASE"/>
    <property type="match status" value="1"/>
</dbReference>
<dbReference type="EMBL" id="FRCR01000003">
    <property type="protein sequence ID" value="SHM27343.1"/>
    <property type="molecule type" value="Genomic_DNA"/>
</dbReference>
<dbReference type="EC" id="2.7.1.2" evidence="2"/>
<dbReference type="InterPro" id="IPR000600">
    <property type="entry name" value="ROK"/>
</dbReference>
<dbReference type="GO" id="GO:0006096">
    <property type="term" value="P:glycolytic process"/>
    <property type="evidence" value="ECO:0007669"/>
    <property type="project" value="InterPro"/>
</dbReference>
<dbReference type="InterPro" id="IPR004654">
    <property type="entry name" value="ROK_glcA"/>
</dbReference>
<dbReference type="PROSITE" id="PS01125">
    <property type="entry name" value="ROK"/>
    <property type="match status" value="1"/>
</dbReference>
<evidence type="ECO:0000256" key="4">
    <source>
        <dbReference type="ARBA" id="ARBA00022679"/>
    </source>
</evidence>
<keyword evidence="6 9" id="KW-0418">Kinase</keyword>
<dbReference type="NCBIfam" id="TIGR00744">
    <property type="entry name" value="ROK_glcA_fam"/>
    <property type="match status" value="1"/>
</dbReference>
<reference evidence="10" key="1">
    <citation type="submission" date="2016-11" db="EMBL/GenBank/DDBJ databases">
        <authorList>
            <person name="Varghese N."/>
            <person name="Submissions S."/>
        </authorList>
    </citation>
    <scope>NUCLEOTIDE SEQUENCE [LARGE SCALE GENOMIC DNA]</scope>
    <source>
        <strain evidence="10">DSM 18802</strain>
    </source>
</reference>
<dbReference type="Pfam" id="PF00480">
    <property type="entry name" value="ROK"/>
    <property type="match status" value="1"/>
</dbReference>